<evidence type="ECO:0000313" key="3">
    <source>
        <dbReference type="Proteomes" id="UP000092677"/>
    </source>
</evidence>
<dbReference type="STRING" id="779.GCA_002019755_00376"/>
<evidence type="ECO:0000313" key="4">
    <source>
        <dbReference type="Proteomes" id="UP000092731"/>
    </source>
</evidence>
<dbReference type="AlphaFoldDB" id="A0A161M722"/>
<dbReference type="EMBL" id="BDDM01000160">
    <property type="protein sequence ID" value="GAT78269.1"/>
    <property type="molecule type" value="Genomic_DNA"/>
</dbReference>
<accession>A0A161M722</accession>
<evidence type="ECO:0000313" key="2">
    <source>
        <dbReference type="EMBL" id="GAT78269.1"/>
    </source>
</evidence>
<evidence type="ECO:0000313" key="1">
    <source>
        <dbReference type="EMBL" id="GAT77182.1"/>
    </source>
</evidence>
<gene>
    <name evidence="1" type="ORF">EHRUM2_03930</name>
    <name evidence="2" type="ORF">EHRUM3_04830</name>
</gene>
<dbReference type="RefSeq" id="WP_065432541.1">
    <property type="nucleotide sequence ID" value="NZ_BDDL01000046.1"/>
</dbReference>
<organism evidence="2 4">
    <name type="scientific">Ehrlichia ruminantium</name>
    <name type="common">heartwater rickettsia</name>
    <name type="synonym">Cowdria ruminantium</name>
    <dbReference type="NCBI Taxonomy" id="779"/>
    <lineage>
        <taxon>Bacteria</taxon>
        <taxon>Pseudomonadati</taxon>
        <taxon>Pseudomonadota</taxon>
        <taxon>Alphaproteobacteria</taxon>
        <taxon>Rickettsiales</taxon>
        <taxon>Anaplasmataceae</taxon>
        <taxon>Ehrlichia</taxon>
    </lineage>
</organism>
<proteinExistence type="predicted"/>
<comment type="caution">
    <text evidence="2">The sequence shown here is derived from an EMBL/GenBank/DDBJ whole genome shotgun (WGS) entry which is preliminary data.</text>
</comment>
<reference evidence="3 4" key="2">
    <citation type="submission" date="2016-05" db="EMBL/GenBank/DDBJ databases">
        <title>Draft genome sequences of four strains of Ehrlichia ruminantium, a tick-borne pathogen of ruminants, isolated from Zimbabwe, The Gambia and Ghana.</title>
        <authorList>
            <person name="Nakao R."/>
            <person name="Jongejan F."/>
            <person name="Sugimoto C."/>
        </authorList>
    </citation>
    <scope>NUCLEOTIDE SEQUENCE [LARGE SCALE GENOMIC DNA]</scope>
    <source>
        <strain evidence="3">Kerr Seringe</strain>
        <strain evidence="4">Pokoase 417</strain>
    </source>
</reference>
<dbReference type="EMBL" id="BDDL01000046">
    <property type="protein sequence ID" value="GAT77182.1"/>
    <property type="molecule type" value="Genomic_DNA"/>
</dbReference>
<dbReference type="Proteomes" id="UP000092677">
    <property type="component" value="Unassembled WGS sequence"/>
</dbReference>
<dbReference type="Proteomes" id="UP000092731">
    <property type="component" value="Unassembled WGS sequence"/>
</dbReference>
<reference evidence="2" key="1">
    <citation type="journal article" date="2016" name="Genome Announc.">
        <title>Draft Genome Sequences of Three Strains of Ehrlichia ruminantium, a Tick-Borne Pathogen of Ruminants, Isolated from Zimbabwe, The Gambia, and Ghana.</title>
        <authorList>
            <person name="Nakao R."/>
            <person name="Jongejan F."/>
            <person name="Sugimoto C."/>
        </authorList>
    </citation>
    <scope>NUCLEOTIDE SEQUENCE</scope>
    <source>
        <strain evidence="1">Kerr Seringe</strain>
        <strain evidence="2">Pokoase 417</strain>
    </source>
</reference>
<dbReference type="Pfam" id="PF10983">
    <property type="entry name" value="DUF2793"/>
    <property type="match status" value="1"/>
</dbReference>
<evidence type="ECO:0008006" key="5">
    <source>
        <dbReference type="Google" id="ProtNLM"/>
    </source>
</evidence>
<protein>
    <recommendedName>
        <fullName evidence="5">DUF2793 domain-containing protein</fullName>
    </recommendedName>
</protein>
<name>A0A161M722_EHRRU</name>
<dbReference type="InterPro" id="IPR021251">
    <property type="entry name" value="DUF2793"/>
</dbReference>
<sequence length="118" mass="14028">MTQSINLKFDLVMHNQAHKEITVNEALIKIDMLMNNCVLELQCNTPVKEILSGDMYIIGSEPTIPEWKNKKDYLTYYYINQWYFIEPKTGLTVWLKSKNQSYTYNNAEWIPTYNTYTK</sequence>